<name>M4VS15_9BACT</name>
<dbReference type="NCBIfam" id="NF004018">
    <property type="entry name" value="PRK05480.1"/>
    <property type="match status" value="1"/>
</dbReference>
<evidence type="ECO:0000256" key="2">
    <source>
        <dbReference type="ARBA" id="ARBA00012137"/>
    </source>
</evidence>
<dbReference type="OrthoDB" id="5291535at2"/>
<dbReference type="Pfam" id="PF00485">
    <property type="entry name" value="PRK"/>
    <property type="match status" value="1"/>
</dbReference>
<keyword evidence="3" id="KW-0808">Transferase</keyword>
<dbReference type="UniPathway" id="UPA00574">
    <property type="reaction ID" value="UER00637"/>
</dbReference>
<evidence type="ECO:0000256" key="3">
    <source>
        <dbReference type="ARBA" id="ARBA00022679"/>
    </source>
</evidence>
<keyword evidence="8" id="KW-1185">Reference proteome</keyword>
<evidence type="ECO:0000259" key="6">
    <source>
        <dbReference type="Pfam" id="PF00485"/>
    </source>
</evidence>
<dbReference type="PRINTS" id="PR00988">
    <property type="entry name" value="URIDINKINASE"/>
</dbReference>
<dbReference type="GO" id="GO:0004849">
    <property type="term" value="F:uridine kinase activity"/>
    <property type="evidence" value="ECO:0007669"/>
    <property type="project" value="UniProtKB-EC"/>
</dbReference>
<keyword evidence="5 7" id="KW-0418">Kinase</keyword>
<sequence>MQETDFIKPSSQVRPFILGVAGGSGSGKTFFSEALVQELTRQHGEGVCQIVYQDNFYIDQSHRFDKDGGAVNFDHPDSIDFSLLAQCLRRLKAGESVQIPTYDFATHKRRNETLEVIPKKIIIVDGILIFHTQEVRDLFDDLVFFQTPEELRYSRRLERDVKERGRTPEGVKEQFLKQVKPMHDLFVEPSKAFAKTIVHDLGDYNQALKEYSLKLVK</sequence>
<dbReference type="PATRIC" id="fig|1184267.3.peg.1769"/>
<evidence type="ECO:0000313" key="7">
    <source>
        <dbReference type="EMBL" id="AGH95964.1"/>
    </source>
</evidence>
<keyword evidence="4" id="KW-0547">Nucleotide-binding</keyword>
<dbReference type="GO" id="GO:0005524">
    <property type="term" value="F:ATP binding"/>
    <property type="evidence" value="ECO:0007669"/>
    <property type="project" value="InterPro"/>
</dbReference>
<dbReference type="InterPro" id="IPR027417">
    <property type="entry name" value="P-loop_NTPase"/>
</dbReference>
<gene>
    <name evidence="7" type="ORF">A11Q_1748</name>
</gene>
<dbReference type="InterPro" id="IPR000764">
    <property type="entry name" value="Uridine_kinase-like"/>
</dbReference>
<dbReference type="RefSeq" id="WP_015470454.1">
    <property type="nucleotide sequence ID" value="NC_020813.1"/>
</dbReference>
<accession>M4VS15</accession>
<protein>
    <recommendedName>
        <fullName evidence="2">uridine/cytidine kinase</fullName>
        <ecNumber evidence="2">2.7.1.48</ecNumber>
    </recommendedName>
</protein>
<comment type="pathway">
    <text evidence="1">Pyrimidine metabolism; UMP biosynthesis via salvage pathway; UMP from uridine: step 1/1.</text>
</comment>
<evidence type="ECO:0000313" key="8">
    <source>
        <dbReference type="Proteomes" id="UP000012040"/>
    </source>
</evidence>
<dbReference type="Proteomes" id="UP000012040">
    <property type="component" value="Chromosome"/>
</dbReference>
<evidence type="ECO:0000256" key="4">
    <source>
        <dbReference type="ARBA" id="ARBA00022741"/>
    </source>
</evidence>
<dbReference type="InterPro" id="IPR006083">
    <property type="entry name" value="PRK/URK"/>
</dbReference>
<dbReference type="STRING" id="1184267.A11Q_1748"/>
<dbReference type="EC" id="2.7.1.48" evidence="2"/>
<dbReference type="HOGENOM" id="CLU_021278_1_2_7"/>
<dbReference type="PANTHER" id="PTHR10285">
    <property type="entry name" value="URIDINE KINASE"/>
    <property type="match status" value="1"/>
</dbReference>
<dbReference type="AlphaFoldDB" id="M4VS15"/>
<dbReference type="Gene3D" id="3.40.50.300">
    <property type="entry name" value="P-loop containing nucleotide triphosphate hydrolases"/>
    <property type="match status" value="1"/>
</dbReference>
<dbReference type="CDD" id="cd02023">
    <property type="entry name" value="UMPK"/>
    <property type="match status" value="1"/>
</dbReference>
<dbReference type="SUPFAM" id="SSF52540">
    <property type="entry name" value="P-loop containing nucleoside triphosphate hydrolases"/>
    <property type="match status" value="1"/>
</dbReference>
<dbReference type="eggNOG" id="COG0572">
    <property type="taxonomic scope" value="Bacteria"/>
</dbReference>
<evidence type="ECO:0000256" key="1">
    <source>
        <dbReference type="ARBA" id="ARBA00004690"/>
    </source>
</evidence>
<dbReference type="GO" id="GO:0044206">
    <property type="term" value="P:UMP salvage"/>
    <property type="evidence" value="ECO:0007669"/>
    <property type="project" value="UniProtKB-UniPathway"/>
</dbReference>
<proteinExistence type="predicted"/>
<dbReference type="EMBL" id="CP003537">
    <property type="protein sequence ID" value="AGH95964.1"/>
    <property type="molecule type" value="Genomic_DNA"/>
</dbReference>
<feature type="domain" description="Phosphoribulokinase/uridine kinase" evidence="6">
    <location>
        <begin position="17"/>
        <end position="202"/>
    </location>
</feature>
<reference evidence="7 8" key="1">
    <citation type="journal article" date="2013" name="ISME J.">
        <title>By their genes ye shall know them: genomic signatures of predatory bacteria.</title>
        <authorList>
            <person name="Pasternak Z."/>
            <person name="Pietrokovski S."/>
            <person name="Rotem O."/>
            <person name="Gophna U."/>
            <person name="Lurie-Weinberger M.N."/>
            <person name="Jurkevitch E."/>
        </authorList>
    </citation>
    <scope>NUCLEOTIDE SEQUENCE [LARGE SCALE GENOMIC DNA]</scope>
    <source>
        <strain evidence="7 8">JSS</strain>
    </source>
</reference>
<organism evidence="7 8">
    <name type="scientific">Pseudobdellovibrio exovorus JSS</name>
    <dbReference type="NCBI Taxonomy" id="1184267"/>
    <lineage>
        <taxon>Bacteria</taxon>
        <taxon>Pseudomonadati</taxon>
        <taxon>Bdellovibrionota</taxon>
        <taxon>Bdellovibrionia</taxon>
        <taxon>Bdellovibrionales</taxon>
        <taxon>Pseudobdellovibrionaceae</taxon>
        <taxon>Pseudobdellovibrio</taxon>
    </lineage>
</organism>
<dbReference type="KEGG" id="bex:A11Q_1748"/>
<evidence type="ECO:0000256" key="5">
    <source>
        <dbReference type="ARBA" id="ARBA00022777"/>
    </source>
</evidence>